<dbReference type="PANTHER" id="PTHR43066">
    <property type="entry name" value="RHOMBOID-RELATED PROTEIN"/>
    <property type="match status" value="1"/>
</dbReference>
<evidence type="ECO:0000256" key="8">
    <source>
        <dbReference type="SAM" id="Phobius"/>
    </source>
</evidence>
<comment type="subcellular location">
    <subcellularLocation>
        <location evidence="1">Membrane</location>
        <topology evidence="1">Multi-pass membrane protein</topology>
    </subcellularLocation>
</comment>
<dbReference type="SUPFAM" id="SSF144091">
    <property type="entry name" value="Rhomboid-like"/>
    <property type="match status" value="1"/>
</dbReference>
<evidence type="ECO:0000259" key="9">
    <source>
        <dbReference type="Pfam" id="PF01694"/>
    </source>
</evidence>
<accession>A0AAJ7BPU0</accession>
<dbReference type="Pfam" id="PF01694">
    <property type="entry name" value="Rhomboid"/>
    <property type="match status" value="1"/>
</dbReference>
<dbReference type="InterPro" id="IPR022764">
    <property type="entry name" value="Peptidase_S54_rhomboid_dom"/>
</dbReference>
<dbReference type="GO" id="GO:0016020">
    <property type="term" value="C:membrane"/>
    <property type="evidence" value="ECO:0007669"/>
    <property type="project" value="UniProtKB-SubCell"/>
</dbReference>
<keyword evidence="6 8" id="KW-1133">Transmembrane helix</keyword>
<dbReference type="GO" id="GO:0004252">
    <property type="term" value="F:serine-type endopeptidase activity"/>
    <property type="evidence" value="ECO:0007669"/>
    <property type="project" value="InterPro"/>
</dbReference>
<name>A0AAJ7BPU0_CEPCN</name>
<dbReference type="GO" id="GO:0006508">
    <property type="term" value="P:proteolysis"/>
    <property type="evidence" value="ECO:0007669"/>
    <property type="project" value="UniProtKB-KW"/>
</dbReference>
<dbReference type="Gene3D" id="1.20.1540.10">
    <property type="entry name" value="Rhomboid-like"/>
    <property type="match status" value="1"/>
</dbReference>
<keyword evidence="7 8" id="KW-0472">Membrane</keyword>
<sequence length="245" mass="27975">MRPYQRRQQAVDYGIYLLFMQAFNFGINKIPPATLIGVIGQALLYMGMIKVPWNAEEVCISSLKIFRDRDWRSFIVSNFEHGSDMHLYYNMISFIMKGSYLEPMYGTTNFALLVGILSLACSAMYVSLGYILMQITEDYAYYTACAIGFSAVLFALKVIQVCEESDRLQDVGGFTVPSKVSFWVELVLIHILVPNSSFTGHLGGILVGCLYCYTRIGEIVDNIIYTITGFPIVHEERFYRRRILF</sequence>
<protein>
    <submittedName>
        <fullName evidence="11">Rhomboid-related protein 4</fullName>
    </submittedName>
</protein>
<comment type="similarity">
    <text evidence="2">Belongs to the peptidase S54 family.</text>
</comment>
<dbReference type="AlphaFoldDB" id="A0AAJ7BPU0"/>
<evidence type="ECO:0000256" key="4">
    <source>
        <dbReference type="ARBA" id="ARBA00022692"/>
    </source>
</evidence>
<evidence type="ECO:0000313" key="11">
    <source>
        <dbReference type="RefSeq" id="XP_015591364.1"/>
    </source>
</evidence>
<feature type="domain" description="Peptidase S54 rhomboid" evidence="9">
    <location>
        <begin position="70"/>
        <end position="215"/>
    </location>
</feature>
<evidence type="ECO:0000256" key="1">
    <source>
        <dbReference type="ARBA" id="ARBA00004141"/>
    </source>
</evidence>
<dbReference type="PANTHER" id="PTHR43066:SF1">
    <property type="entry name" value="RHOMBOID PROTEIN 2"/>
    <property type="match status" value="1"/>
</dbReference>
<proteinExistence type="inferred from homology"/>
<dbReference type="FunFam" id="1.20.1540.10:FF:000008">
    <property type="entry name" value="RHOMBOID-like protein 13"/>
    <property type="match status" value="1"/>
</dbReference>
<dbReference type="KEGG" id="ccin:107265936"/>
<organism evidence="10 11">
    <name type="scientific">Cephus cinctus</name>
    <name type="common">Wheat stem sawfly</name>
    <dbReference type="NCBI Taxonomy" id="211228"/>
    <lineage>
        <taxon>Eukaryota</taxon>
        <taxon>Metazoa</taxon>
        <taxon>Ecdysozoa</taxon>
        <taxon>Arthropoda</taxon>
        <taxon>Hexapoda</taxon>
        <taxon>Insecta</taxon>
        <taxon>Pterygota</taxon>
        <taxon>Neoptera</taxon>
        <taxon>Endopterygota</taxon>
        <taxon>Hymenoptera</taxon>
        <taxon>Cephoidea</taxon>
        <taxon>Cephidae</taxon>
        <taxon>Cephus</taxon>
    </lineage>
</organism>
<dbReference type="RefSeq" id="XP_015591364.1">
    <property type="nucleotide sequence ID" value="XM_015735878.2"/>
</dbReference>
<evidence type="ECO:0000256" key="5">
    <source>
        <dbReference type="ARBA" id="ARBA00022801"/>
    </source>
</evidence>
<dbReference type="Proteomes" id="UP000694920">
    <property type="component" value="Unplaced"/>
</dbReference>
<feature type="transmembrane region" description="Helical" evidence="8">
    <location>
        <begin position="110"/>
        <end position="133"/>
    </location>
</feature>
<keyword evidence="3" id="KW-0645">Protease</keyword>
<evidence type="ECO:0000256" key="7">
    <source>
        <dbReference type="ARBA" id="ARBA00023136"/>
    </source>
</evidence>
<evidence type="ECO:0000256" key="2">
    <source>
        <dbReference type="ARBA" id="ARBA00009045"/>
    </source>
</evidence>
<feature type="transmembrane region" description="Helical" evidence="8">
    <location>
        <begin position="139"/>
        <end position="159"/>
    </location>
</feature>
<keyword evidence="4 8" id="KW-0812">Transmembrane</keyword>
<evidence type="ECO:0000256" key="3">
    <source>
        <dbReference type="ARBA" id="ARBA00022670"/>
    </source>
</evidence>
<dbReference type="InterPro" id="IPR035952">
    <property type="entry name" value="Rhomboid-like_sf"/>
</dbReference>
<evidence type="ECO:0000313" key="10">
    <source>
        <dbReference type="Proteomes" id="UP000694920"/>
    </source>
</evidence>
<reference evidence="11" key="1">
    <citation type="submission" date="2025-08" db="UniProtKB">
        <authorList>
            <consortium name="RefSeq"/>
        </authorList>
    </citation>
    <scope>IDENTIFICATION</scope>
</reference>
<keyword evidence="10" id="KW-1185">Reference proteome</keyword>
<dbReference type="GeneID" id="107265936"/>
<gene>
    <name evidence="11" type="primary">LOC107265936</name>
</gene>
<evidence type="ECO:0000256" key="6">
    <source>
        <dbReference type="ARBA" id="ARBA00022989"/>
    </source>
</evidence>
<keyword evidence="5" id="KW-0378">Hydrolase</keyword>